<keyword evidence="4" id="KW-1185">Reference proteome</keyword>
<reference evidence="4" key="2">
    <citation type="journal article" date="2019" name="Int. J. Syst. Evol. Microbiol.">
        <title>The Global Catalogue of Microorganisms (GCM) 10K type strain sequencing project: providing services to taxonomists for standard genome sequencing and annotation.</title>
        <authorList>
            <consortium name="The Broad Institute Genomics Platform"/>
            <consortium name="The Broad Institute Genome Sequencing Center for Infectious Disease"/>
            <person name="Wu L."/>
            <person name="Ma J."/>
        </authorList>
    </citation>
    <scope>NUCLEOTIDE SEQUENCE [LARGE SCALE GENOMIC DNA]</scope>
    <source>
        <strain evidence="4">CGMCC 1.18437</strain>
    </source>
</reference>
<sequence>MGQRKRYTKEVKLAAVRLAHEPDQLFAGVSTKLRISDSSLQRWVREFEQQGQSSFLGHGKASLTAEQAEIKCRWRELSIARQEHDVLKKAMACLGQDSTRMGLGRFFAKEQ</sequence>
<evidence type="ECO:0000313" key="4">
    <source>
        <dbReference type="Proteomes" id="UP000619376"/>
    </source>
</evidence>
<dbReference type="InterPro" id="IPR009057">
    <property type="entry name" value="Homeodomain-like_sf"/>
</dbReference>
<protein>
    <submittedName>
        <fullName evidence="2">Transposase</fullName>
    </submittedName>
</protein>
<dbReference type="RefSeq" id="WP_184115280.1">
    <property type="nucleotide sequence ID" value="NZ_BNAJ01000015.1"/>
</dbReference>
<dbReference type="InterPro" id="IPR002514">
    <property type="entry name" value="Transposase_8"/>
</dbReference>
<dbReference type="Proteomes" id="UP000619376">
    <property type="component" value="Unassembled WGS sequence"/>
</dbReference>
<dbReference type="Pfam" id="PF01527">
    <property type="entry name" value="HTH_Tnp_1"/>
    <property type="match status" value="1"/>
</dbReference>
<dbReference type="Gene3D" id="1.10.10.60">
    <property type="entry name" value="Homeodomain-like"/>
    <property type="match status" value="1"/>
</dbReference>
<dbReference type="EMBL" id="JACHFK010000014">
    <property type="protein sequence ID" value="MBB5378645.1"/>
    <property type="molecule type" value="Genomic_DNA"/>
</dbReference>
<accession>A0A7W8KIR0</accession>
<dbReference type="SUPFAM" id="SSF46689">
    <property type="entry name" value="Homeodomain-like"/>
    <property type="match status" value="1"/>
</dbReference>
<dbReference type="GO" id="GO:0003677">
    <property type="term" value="F:DNA binding"/>
    <property type="evidence" value="ECO:0007669"/>
    <property type="project" value="InterPro"/>
</dbReference>
<evidence type="ECO:0000313" key="3">
    <source>
        <dbReference type="Proteomes" id="UP000539473"/>
    </source>
</evidence>
<gene>
    <name evidence="1" type="ORF">GCM10017781_41930</name>
    <name evidence="2" type="ORF">HNQ07_004152</name>
</gene>
<evidence type="ECO:0000313" key="1">
    <source>
        <dbReference type="EMBL" id="GHF61377.1"/>
    </source>
</evidence>
<dbReference type="Proteomes" id="UP000539473">
    <property type="component" value="Unassembled WGS sequence"/>
</dbReference>
<reference evidence="2 3" key="3">
    <citation type="submission" date="2020-08" db="EMBL/GenBank/DDBJ databases">
        <title>Genomic Encyclopedia of Type Strains, Phase IV (KMG-IV): sequencing the most valuable type-strain genomes for metagenomic binning, comparative biology and taxonomic classification.</title>
        <authorList>
            <person name="Goeker M."/>
        </authorList>
    </citation>
    <scope>NUCLEOTIDE SEQUENCE [LARGE SCALE GENOMIC DNA]</scope>
    <source>
        <strain evidence="2 3">DSM 27521</strain>
    </source>
</reference>
<dbReference type="AlphaFoldDB" id="A0A7W8KIR0"/>
<dbReference type="GO" id="GO:0006313">
    <property type="term" value="P:DNA transposition"/>
    <property type="evidence" value="ECO:0007669"/>
    <property type="project" value="InterPro"/>
</dbReference>
<reference evidence="1" key="1">
    <citation type="journal article" date="2014" name="Int. J. Syst. Evol. Microbiol.">
        <title>Complete genome of a new Firmicutes species belonging to the dominant human colonic microbiota ('Ruminococcus bicirculans') reveals two chromosomes and a selective capacity to utilize plant glucans.</title>
        <authorList>
            <consortium name="NISC Comparative Sequencing Program"/>
            <person name="Wegmann U."/>
            <person name="Louis P."/>
            <person name="Goesmann A."/>
            <person name="Henrissat B."/>
            <person name="Duncan S.H."/>
            <person name="Flint H.J."/>
        </authorList>
    </citation>
    <scope>NUCLEOTIDE SEQUENCE</scope>
    <source>
        <strain evidence="1">CGMCC 1.18437</strain>
    </source>
</reference>
<dbReference type="GO" id="GO:0004803">
    <property type="term" value="F:transposase activity"/>
    <property type="evidence" value="ECO:0007669"/>
    <property type="project" value="InterPro"/>
</dbReference>
<organism evidence="2 3">
    <name type="scientific">Deinococcus metalli</name>
    <dbReference type="NCBI Taxonomy" id="1141878"/>
    <lineage>
        <taxon>Bacteria</taxon>
        <taxon>Thermotogati</taxon>
        <taxon>Deinococcota</taxon>
        <taxon>Deinococci</taxon>
        <taxon>Deinococcales</taxon>
        <taxon>Deinococcaceae</taxon>
        <taxon>Deinococcus</taxon>
    </lineage>
</organism>
<dbReference type="EMBL" id="BNAJ01000015">
    <property type="protein sequence ID" value="GHF61377.1"/>
    <property type="molecule type" value="Genomic_DNA"/>
</dbReference>
<comment type="caution">
    <text evidence="2">The sequence shown here is derived from an EMBL/GenBank/DDBJ whole genome shotgun (WGS) entry which is preliminary data.</text>
</comment>
<proteinExistence type="predicted"/>
<name>A0A7W8KIR0_9DEIO</name>
<evidence type="ECO:0000313" key="2">
    <source>
        <dbReference type="EMBL" id="MBB5378645.1"/>
    </source>
</evidence>
<reference evidence="1" key="4">
    <citation type="submission" date="2024-05" db="EMBL/GenBank/DDBJ databases">
        <authorList>
            <person name="Sun Q."/>
            <person name="Zhou Y."/>
        </authorList>
    </citation>
    <scope>NUCLEOTIDE SEQUENCE</scope>
    <source>
        <strain evidence="1">CGMCC 1.18437</strain>
    </source>
</reference>